<dbReference type="GO" id="GO:0016758">
    <property type="term" value="F:hexosyltransferase activity"/>
    <property type="evidence" value="ECO:0007669"/>
    <property type="project" value="TreeGrafter"/>
</dbReference>
<organism evidence="5 6">
    <name type="scientific">Planomonospora parontospora</name>
    <dbReference type="NCBI Taxonomy" id="58119"/>
    <lineage>
        <taxon>Bacteria</taxon>
        <taxon>Bacillati</taxon>
        <taxon>Actinomycetota</taxon>
        <taxon>Actinomycetes</taxon>
        <taxon>Streptosporangiales</taxon>
        <taxon>Streptosporangiaceae</taxon>
        <taxon>Planomonospora</taxon>
    </lineage>
</organism>
<reference evidence="5" key="1">
    <citation type="journal article" date="2014" name="Int. J. Syst. Evol. Microbiol.">
        <title>Complete genome sequence of Corynebacterium casei LMG S-19264T (=DSM 44701T), isolated from a smear-ripened cheese.</title>
        <authorList>
            <consortium name="US DOE Joint Genome Institute (JGI-PGF)"/>
            <person name="Walter F."/>
            <person name="Albersmeier A."/>
            <person name="Kalinowski J."/>
            <person name="Ruckert C."/>
        </authorList>
    </citation>
    <scope>NUCLEOTIDE SEQUENCE</scope>
    <source>
        <strain evidence="5">JCM 3093</strain>
    </source>
</reference>
<gene>
    <name evidence="5" type="ORF">GCM10010126_17010</name>
</gene>
<evidence type="ECO:0000259" key="4">
    <source>
        <dbReference type="Pfam" id="PF13439"/>
    </source>
</evidence>
<dbReference type="Pfam" id="PF13692">
    <property type="entry name" value="Glyco_trans_1_4"/>
    <property type="match status" value="1"/>
</dbReference>
<feature type="compositionally biased region" description="Gly residues" evidence="3">
    <location>
        <begin position="400"/>
        <end position="423"/>
    </location>
</feature>
<dbReference type="Gene3D" id="3.40.50.2000">
    <property type="entry name" value="Glycogen Phosphorylase B"/>
    <property type="match status" value="2"/>
</dbReference>
<evidence type="ECO:0000256" key="1">
    <source>
        <dbReference type="ARBA" id="ARBA00022676"/>
    </source>
</evidence>
<dbReference type="InterPro" id="IPR050194">
    <property type="entry name" value="Glycosyltransferase_grp1"/>
</dbReference>
<dbReference type="SUPFAM" id="SSF53756">
    <property type="entry name" value="UDP-Glycosyltransferase/glycogen phosphorylase"/>
    <property type="match status" value="1"/>
</dbReference>
<feature type="compositionally biased region" description="Low complexity" evidence="3">
    <location>
        <begin position="382"/>
        <end position="393"/>
    </location>
</feature>
<dbReference type="AlphaFoldDB" id="A0AA37F3H7"/>
<evidence type="ECO:0000313" key="5">
    <source>
        <dbReference type="EMBL" id="GGK58079.1"/>
    </source>
</evidence>
<sequence length="457" mass="46789">MTASRRGWPAALAPSVLHVSRPVDGGVAGYVAVLAADQVRRGWNVAVACPGSGRLPDELAALGVQWLRWEASRSPGAGVPGEARRLRRLIDGFAPHAVHLHSAKAGLAGRAVLRGRIPTLFQPHGWSWLAARGAAARAALAWERAAARWAGLLVCVGEGEAALAREQGLRGNFTVVRNGVDLDRFRPAGPGGRAAARRLLGLPEHAPLAVCVGRVTRQKGQDLLVGAWERVTRVCPDARLAVVGDGDLRPALGAAAGLGVVFTDAVADVRPWYAAADVVVLPSRWEGLPLTALEALASGRSLVAADVPGLSEVVTPRVGALVPPEDAGALAEAVALRLRHPVLAHQEGEAAVARAADFGIRPVLDRLAALTWRVIRDVRADAAGGPAGSVPASRWDEGDGNGMDGGDGGDGGGGLRGGAGAAGDGDDADGCQGRAGAAGDPVPPPGRPARPIDSRNA</sequence>
<name>A0AA37F3H7_9ACTN</name>
<proteinExistence type="predicted"/>
<accession>A0AA37F3H7</accession>
<feature type="region of interest" description="Disordered" evidence="3">
    <location>
        <begin position="382"/>
        <end position="457"/>
    </location>
</feature>
<protein>
    <submittedName>
        <fullName evidence="5">Glycosyl transferase family 1</fullName>
    </submittedName>
</protein>
<keyword evidence="1" id="KW-0328">Glycosyltransferase</keyword>
<feature type="domain" description="Glycosyltransferase subfamily 4-like N-terminal" evidence="4">
    <location>
        <begin position="25"/>
        <end position="184"/>
    </location>
</feature>
<dbReference type="EMBL" id="BMQD01000004">
    <property type="protein sequence ID" value="GGK58079.1"/>
    <property type="molecule type" value="Genomic_DNA"/>
</dbReference>
<dbReference type="GO" id="GO:1901137">
    <property type="term" value="P:carbohydrate derivative biosynthetic process"/>
    <property type="evidence" value="ECO:0007669"/>
    <property type="project" value="UniProtKB-ARBA"/>
</dbReference>
<comment type="caution">
    <text evidence="5">The sequence shown here is derived from an EMBL/GenBank/DDBJ whole genome shotgun (WGS) entry which is preliminary data.</text>
</comment>
<dbReference type="PANTHER" id="PTHR45947">
    <property type="entry name" value="SULFOQUINOVOSYL TRANSFERASE SQD2"/>
    <property type="match status" value="1"/>
</dbReference>
<evidence type="ECO:0000256" key="3">
    <source>
        <dbReference type="SAM" id="MobiDB-lite"/>
    </source>
</evidence>
<evidence type="ECO:0000256" key="2">
    <source>
        <dbReference type="ARBA" id="ARBA00022679"/>
    </source>
</evidence>
<dbReference type="Pfam" id="PF13439">
    <property type="entry name" value="Glyco_transf_4"/>
    <property type="match status" value="1"/>
</dbReference>
<dbReference type="RefSeq" id="WP_204054314.1">
    <property type="nucleotide sequence ID" value="NZ_BMQD01000004.1"/>
</dbReference>
<dbReference type="PANTHER" id="PTHR45947:SF3">
    <property type="entry name" value="SULFOQUINOVOSYL TRANSFERASE SQD2"/>
    <property type="match status" value="1"/>
</dbReference>
<keyword evidence="2 5" id="KW-0808">Transferase</keyword>
<dbReference type="Proteomes" id="UP000627984">
    <property type="component" value="Unassembled WGS sequence"/>
</dbReference>
<reference evidence="5" key="2">
    <citation type="submission" date="2022-09" db="EMBL/GenBank/DDBJ databases">
        <authorList>
            <person name="Sun Q."/>
            <person name="Ohkuma M."/>
        </authorList>
    </citation>
    <scope>NUCLEOTIDE SEQUENCE</scope>
    <source>
        <strain evidence="5">JCM 3093</strain>
    </source>
</reference>
<dbReference type="InterPro" id="IPR028098">
    <property type="entry name" value="Glyco_trans_4-like_N"/>
</dbReference>
<feature type="compositionally biased region" description="Low complexity" evidence="3">
    <location>
        <begin position="430"/>
        <end position="440"/>
    </location>
</feature>
<evidence type="ECO:0000313" key="6">
    <source>
        <dbReference type="Proteomes" id="UP000627984"/>
    </source>
</evidence>